<gene>
    <name evidence="4" type="ORF">SAMN06296065_101249</name>
</gene>
<feature type="chain" id="PRO_5046287961" evidence="2">
    <location>
        <begin position="17"/>
        <end position="319"/>
    </location>
</feature>
<organism evidence="4 5">
    <name type="scientific">Novosphingobium panipatense</name>
    <dbReference type="NCBI Taxonomy" id="428991"/>
    <lineage>
        <taxon>Bacteria</taxon>
        <taxon>Pseudomonadati</taxon>
        <taxon>Pseudomonadota</taxon>
        <taxon>Alphaproteobacteria</taxon>
        <taxon>Sphingomonadales</taxon>
        <taxon>Sphingomonadaceae</taxon>
        <taxon>Novosphingobium</taxon>
    </lineage>
</organism>
<comment type="caution">
    <text evidence="4">The sequence shown here is derived from an EMBL/GenBank/DDBJ whole genome shotgun (WGS) entry which is preliminary data.</text>
</comment>
<dbReference type="Gene3D" id="1.25.40.10">
    <property type="entry name" value="Tetratricopeptide repeat domain"/>
    <property type="match status" value="1"/>
</dbReference>
<reference evidence="4 5" key="1">
    <citation type="submission" date="2017-05" db="EMBL/GenBank/DDBJ databases">
        <authorList>
            <person name="Varghese N."/>
            <person name="Submissions S."/>
        </authorList>
    </citation>
    <scope>NUCLEOTIDE SEQUENCE [LARGE SCALE GENOMIC DNA]</scope>
    <source>
        <strain evidence="4 5">SM16</strain>
    </source>
</reference>
<feature type="region of interest" description="Disordered" evidence="1">
    <location>
        <begin position="204"/>
        <end position="244"/>
    </location>
</feature>
<sequence>MTALVLLTLAAPVAQAATHSVKDGVDAWSNGDYAAAVRTWEPLAQKGDADALFNLAQAYKLGRGVPLDLSSAERLYGQAAEKGHVQAADAYGLLLFQEGERERALPYLQASAARGDPRAMYILGVAHFNGDLVAKDWVRAYALASLARQAGLPQAAEALARMDEHVPLADRQKSVVVAEQISAQAQANRERLNTAVELDTRLAQAEPVARPPSPPRSPKPAPQITAAAKPKEPPAPPVAKKKASGPWRVQLGAFAVAGNAETLWSRLKGRPELAGHPRALVRVGKLTKLQATGFASRAEASAACARLSAGGFTCLPSRD</sequence>
<evidence type="ECO:0000256" key="1">
    <source>
        <dbReference type="SAM" id="MobiDB-lite"/>
    </source>
</evidence>
<dbReference type="InterPro" id="IPR052748">
    <property type="entry name" value="ISR_Activator"/>
</dbReference>
<dbReference type="InterPro" id="IPR006597">
    <property type="entry name" value="Sel1-like"/>
</dbReference>
<keyword evidence="5" id="KW-1185">Reference proteome</keyword>
<dbReference type="Gene3D" id="3.30.70.1070">
    <property type="entry name" value="Sporulation related repeat"/>
    <property type="match status" value="1"/>
</dbReference>
<dbReference type="Proteomes" id="UP001157910">
    <property type="component" value="Unassembled WGS sequence"/>
</dbReference>
<keyword evidence="2" id="KW-0732">Signal</keyword>
<dbReference type="InterPro" id="IPR007730">
    <property type="entry name" value="SPOR-like_dom"/>
</dbReference>
<evidence type="ECO:0000313" key="4">
    <source>
        <dbReference type="EMBL" id="SMP52201.1"/>
    </source>
</evidence>
<dbReference type="SUPFAM" id="SSF81901">
    <property type="entry name" value="HCP-like"/>
    <property type="match status" value="1"/>
</dbReference>
<dbReference type="SUPFAM" id="SSF110997">
    <property type="entry name" value="Sporulation related repeat"/>
    <property type="match status" value="1"/>
</dbReference>
<dbReference type="InterPro" id="IPR036680">
    <property type="entry name" value="SPOR-like_sf"/>
</dbReference>
<dbReference type="Pfam" id="PF05036">
    <property type="entry name" value="SPOR"/>
    <property type="match status" value="1"/>
</dbReference>
<feature type="signal peptide" evidence="2">
    <location>
        <begin position="1"/>
        <end position="16"/>
    </location>
</feature>
<name>A0ABY1PXN9_9SPHN</name>
<accession>A0ABY1PXN9</accession>
<dbReference type="SMART" id="SM00671">
    <property type="entry name" value="SEL1"/>
    <property type="match status" value="2"/>
</dbReference>
<proteinExistence type="predicted"/>
<evidence type="ECO:0000313" key="5">
    <source>
        <dbReference type="Proteomes" id="UP001157910"/>
    </source>
</evidence>
<dbReference type="PANTHER" id="PTHR45011:SF1">
    <property type="entry name" value="DAP3-BINDING CELL DEATH ENHANCER 1"/>
    <property type="match status" value="1"/>
</dbReference>
<feature type="domain" description="SPOR" evidence="3">
    <location>
        <begin position="241"/>
        <end position="319"/>
    </location>
</feature>
<evidence type="ECO:0000256" key="2">
    <source>
        <dbReference type="SAM" id="SignalP"/>
    </source>
</evidence>
<protein>
    <submittedName>
        <fullName evidence="4">Sel1 repeat-containing protein</fullName>
    </submittedName>
</protein>
<dbReference type="PANTHER" id="PTHR45011">
    <property type="entry name" value="DAP3-BINDING CELL DEATH ENHANCER 1"/>
    <property type="match status" value="1"/>
</dbReference>
<feature type="compositionally biased region" description="Pro residues" evidence="1">
    <location>
        <begin position="209"/>
        <end position="221"/>
    </location>
</feature>
<dbReference type="Pfam" id="PF08238">
    <property type="entry name" value="Sel1"/>
    <property type="match status" value="2"/>
</dbReference>
<dbReference type="InterPro" id="IPR011990">
    <property type="entry name" value="TPR-like_helical_dom_sf"/>
</dbReference>
<evidence type="ECO:0000259" key="3">
    <source>
        <dbReference type="PROSITE" id="PS51724"/>
    </source>
</evidence>
<dbReference type="EMBL" id="FXUI01000001">
    <property type="protein sequence ID" value="SMP52201.1"/>
    <property type="molecule type" value="Genomic_DNA"/>
</dbReference>
<dbReference type="RefSeq" id="WP_283405110.1">
    <property type="nucleotide sequence ID" value="NZ_JBHSVT010000001.1"/>
</dbReference>
<dbReference type="PROSITE" id="PS51724">
    <property type="entry name" value="SPOR"/>
    <property type="match status" value="1"/>
</dbReference>